<name>A0A0F9SVF1_9ZZZZ</name>
<dbReference type="EMBL" id="LAZR01000352">
    <property type="protein sequence ID" value="KKN72960.1"/>
    <property type="molecule type" value="Genomic_DNA"/>
</dbReference>
<proteinExistence type="predicted"/>
<comment type="caution">
    <text evidence="1">The sequence shown here is derived from an EMBL/GenBank/DDBJ whole genome shotgun (WGS) entry which is preliminary data.</text>
</comment>
<sequence length="89" mass="10822">MNATIDIKLVEIDQKLIDLDQRIRDIDILMEVFNGYFDVQIDEVRKEFSNMKSLIPYIESFIDKNIMNFQKLDTVKVEFRKYRDKKENR</sequence>
<reference evidence="1" key="1">
    <citation type="journal article" date="2015" name="Nature">
        <title>Complex archaea that bridge the gap between prokaryotes and eukaryotes.</title>
        <authorList>
            <person name="Spang A."/>
            <person name="Saw J.H."/>
            <person name="Jorgensen S.L."/>
            <person name="Zaremba-Niedzwiedzka K."/>
            <person name="Martijn J."/>
            <person name="Lind A.E."/>
            <person name="van Eijk R."/>
            <person name="Schleper C."/>
            <person name="Guy L."/>
            <person name="Ettema T.J."/>
        </authorList>
    </citation>
    <scope>NUCLEOTIDE SEQUENCE</scope>
</reference>
<gene>
    <name evidence="1" type="ORF">LCGC14_0405140</name>
</gene>
<evidence type="ECO:0000313" key="1">
    <source>
        <dbReference type="EMBL" id="KKN72960.1"/>
    </source>
</evidence>
<protein>
    <submittedName>
        <fullName evidence="1">Uncharacterized protein</fullName>
    </submittedName>
</protein>
<organism evidence="1">
    <name type="scientific">marine sediment metagenome</name>
    <dbReference type="NCBI Taxonomy" id="412755"/>
    <lineage>
        <taxon>unclassified sequences</taxon>
        <taxon>metagenomes</taxon>
        <taxon>ecological metagenomes</taxon>
    </lineage>
</organism>
<accession>A0A0F9SVF1</accession>
<dbReference type="AlphaFoldDB" id="A0A0F9SVF1"/>